<evidence type="ECO:0000313" key="3">
    <source>
        <dbReference type="EMBL" id="TWT30917.1"/>
    </source>
</evidence>
<comment type="caution">
    <text evidence="3">The sequence shown here is derived from an EMBL/GenBank/DDBJ whole genome shotgun (WGS) entry which is preliminary data.</text>
</comment>
<accession>A0A5C5UZK9</accession>
<keyword evidence="2" id="KW-1277">Toxin-antitoxin system</keyword>
<evidence type="ECO:0008006" key="5">
    <source>
        <dbReference type="Google" id="ProtNLM"/>
    </source>
</evidence>
<name>A0A5C5UZK9_9BACT</name>
<evidence type="ECO:0000256" key="2">
    <source>
        <dbReference type="ARBA" id="ARBA00022649"/>
    </source>
</evidence>
<dbReference type="InterPro" id="IPR010985">
    <property type="entry name" value="Ribbon_hlx_hlx"/>
</dbReference>
<sequence length="80" mass="8737">MNLTLPHELNAFVQSLVNQGRYSSAEEAVAAGIRLLQAQEALRLEIAKGIRQLDADESFSEEDVFAAAESAISKTESERT</sequence>
<dbReference type="PANTHER" id="PTHR36582:SF2">
    <property type="entry name" value="ANTITOXIN PARD"/>
    <property type="match status" value="1"/>
</dbReference>
<evidence type="ECO:0000256" key="1">
    <source>
        <dbReference type="ARBA" id="ARBA00008580"/>
    </source>
</evidence>
<protein>
    <recommendedName>
        <fullName evidence="5">Antitoxin ParD1</fullName>
    </recommendedName>
</protein>
<dbReference type="GO" id="GO:0006355">
    <property type="term" value="P:regulation of DNA-templated transcription"/>
    <property type="evidence" value="ECO:0007669"/>
    <property type="project" value="InterPro"/>
</dbReference>
<gene>
    <name evidence="3" type="ORF">Enr8_44430</name>
</gene>
<comment type="similarity">
    <text evidence="1">Belongs to the ParD antitoxin family.</text>
</comment>
<dbReference type="EMBL" id="SJPF01000005">
    <property type="protein sequence ID" value="TWT30917.1"/>
    <property type="molecule type" value="Genomic_DNA"/>
</dbReference>
<dbReference type="AlphaFoldDB" id="A0A5C5UZK9"/>
<dbReference type="PANTHER" id="PTHR36582">
    <property type="entry name" value="ANTITOXIN PARD"/>
    <property type="match status" value="1"/>
</dbReference>
<evidence type="ECO:0000313" key="4">
    <source>
        <dbReference type="Proteomes" id="UP000318878"/>
    </source>
</evidence>
<dbReference type="SUPFAM" id="SSF47598">
    <property type="entry name" value="Ribbon-helix-helix"/>
    <property type="match status" value="1"/>
</dbReference>
<dbReference type="RefSeq" id="WP_146435769.1">
    <property type="nucleotide sequence ID" value="NZ_SJPF01000005.1"/>
</dbReference>
<proteinExistence type="inferred from homology"/>
<organism evidence="3 4">
    <name type="scientific">Blastopirellula retiformator</name>
    <dbReference type="NCBI Taxonomy" id="2527970"/>
    <lineage>
        <taxon>Bacteria</taxon>
        <taxon>Pseudomonadati</taxon>
        <taxon>Planctomycetota</taxon>
        <taxon>Planctomycetia</taxon>
        <taxon>Pirellulales</taxon>
        <taxon>Pirellulaceae</taxon>
        <taxon>Blastopirellula</taxon>
    </lineage>
</organism>
<dbReference type="NCBIfam" id="TIGR02606">
    <property type="entry name" value="antidote_CC2985"/>
    <property type="match status" value="1"/>
</dbReference>
<reference evidence="3 4" key="1">
    <citation type="submission" date="2019-02" db="EMBL/GenBank/DDBJ databases">
        <title>Deep-cultivation of Planctomycetes and their phenomic and genomic characterization uncovers novel biology.</title>
        <authorList>
            <person name="Wiegand S."/>
            <person name="Jogler M."/>
            <person name="Boedeker C."/>
            <person name="Pinto D."/>
            <person name="Vollmers J."/>
            <person name="Rivas-Marin E."/>
            <person name="Kohn T."/>
            <person name="Peeters S.H."/>
            <person name="Heuer A."/>
            <person name="Rast P."/>
            <person name="Oberbeckmann S."/>
            <person name="Bunk B."/>
            <person name="Jeske O."/>
            <person name="Meyerdierks A."/>
            <person name="Storesund J.E."/>
            <person name="Kallscheuer N."/>
            <person name="Luecker S."/>
            <person name="Lage O.M."/>
            <person name="Pohl T."/>
            <person name="Merkel B.J."/>
            <person name="Hornburger P."/>
            <person name="Mueller R.-W."/>
            <person name="Bruemmer F."/>
            <person name="Labrenz M."/>
            <person name="Spormann A.M."/>
            <person name="Op Den Camp H."/>
            <person name="Overmann J."/>
            <person name="Amann R."/>
            <person name="Jetten M.S.M."/>
            <person name="Mascher T."/>
            <person name="Medema M.H."/>
            <person name="Devos D.P."/>
            <person name="Kaster A.-K."/>
            <person name="Ovreas L."/>
            <person name="Rohde M."/>
            <person name="Galperin M.Y."/>
            <person name="Jogler C."/>
        </authorList>
    </citation>
    <scope>NUCLEOTIDE SEQUENCE [LARGE SCALE GENOMIC DNA]</scope>
    <source>
        <strain evidence="3 4">Enr8</strain>
    </source>
</reference>
<dbReference type="Pfam" id="PF03693">
    <property type="entry name" value="ParD_antitoxin"/>
    <property type="match status" value="1"/>
</dbReference>
<dbReference type="Proteomes" id="UP000318878">
    <property type="component" value="Unassembled WGS sequence"/>
</dbReference>
<dbReference type="InterPro" id="IPR038296">
    <property type="entry name" value="ParD_sf"/>
</dbReference>
<dbReference type="Gene3D" id="6.10.10.120">
    <property type="entry name" value="Antitoxin ParD1-like"/>
    <property type="match status" value="1"/>
</dbReference>
<keyword evidence="4" id="KW-1185">Reference proteome</keyword>
<dbReference type="OrthoDB" id="281460at2"/>
<dbReference type="InterPro" id="IPR022789">
    <property type="entry name" value="ParD"/>
</dbReference>